<comment type="caution">
    <text evidence="2">The sequence shown here is derived from an EMBL/GenBank/DDBJ whole genome shotgun (WGS) entry which is preliminary data.</text>
</comment>
<accession>A0ABX2HTL3</accession>
<feature type="transmembrane region" description="Helical" evidence="1">
    <location>
        <begin position="10"/>
        <end position="27"/>
    </location>
</feature>
<gene>
    <name evidence="2" type="ORF">G5A72_00320</name>
</gene>
<sequence>MVKIDKKQKIWWFAFVKNVIIIFVKRFRKKEEISMHKYGPVIKMLSLVTQIGITMLTSVFLCMAIGMWIDKHFSTNLFLLFLILGIMGGIRGVYSLIHNILEQEDMEDKDER</sequence>
<name>A0ABX2HTL3_ANAHA</name>
<dbReference type="Proteomes" id="UP001644750">
    <property type="component" value="Unassembled WGS sequence"/>
</dbReference>
<feature type="transmembrane region" description="Helical" evidence="1">
    <location>
        <begin position="76"/>
        <end position="97"/>
    </location>
</feature>
<keyword evidence="3" id="KW-1185">Reference proteome</keyword>
<dbReference type="Pfam" id="PF09527">
    <property type="entry name" value="ATPase_gene1"/>
    <property type="match status" value="1"/>
</dbReference>
<keyword evidence="1" id="KW-0812">Transmembrane</keyword>
<protein>
    <submittedName>
        <fullName evidence="2">AtpZ/AtpI family protein</fullName>
    </submittedName>
</protein>
<evidence type="ECO:0000313" key="3">
    <source>
        <dbReference type="Proteomes" id="UP001644750"/>
    </source>
</evidence>
<organism evidence="2 3">
    <name type="scientific">Anaerostipes hadrus</name>
    <dbReference type="NCBI Taxonomy" id="649756"/>
    <lineage>
        <taxon>Bacteria</taxon>
        <taxon>Bacillati</taxon>
        <taxon>Bacillota</taxon>
        <taxon>Clostridia</taxon>
        <taxon>Lachnospirales</taxon>
        <taxon>Lachnospiraceae</taxon>
        <taxon>Anaerostipes</taxon>
    </lineage>
</organism>
<proteinExistence type="predicted"/>
<evidence type="ECO:0000313" key="2">
    <source>
        <dbReference type="EMBL" id="NSJ78059.1"/>
    </source>
</evidence>
<keyword evidence="1" id="KW-0472">Membrane</keyword>
<keyword evidence="1" id="KW-1133">Transmembrane helix</keyword>
<reference evidence="2 3" key="1">
    <citation type="journal article" date="2020" name="Cell Host Microbe">
        <title>Functional and Genomic Variation between Human-Derived Isolates of Lachnospiraceae Reveals Inter- and Intra-Species Diversity.</title>
        <authorList>
            <person name="Sorbara M.T."/>
            <person name="Littmann E.R."/>
            <person name="Fontana E."/>
            <person name="Moody T.U."/>
            <person name="Kohout C.E."/>
            <person name="Gjonbalaj M."/>
            <person name="Eaton V."/>
            <person name="Seok R."/>
            <person name="Leiner I.M."/>
            <person name="Pamer E.G."/>
        </authorList>
    </citation>
    <scope>NUCLEOTIDE SEQUENCE [LARGE SCALE GENOMIC DNA]</scope>
    <source>
        <strain evidence="2 3">MSK.14.57</strain>
    </source>
</reference>
<dbReference type="EMBL" id="JAAITB010000001">
    <property type="protein sequence ID" value="NSJ78059.1"/>
    <property type="molecule type" value="Genomic_DNA"/>
</dbReference>
<evidence type="ECO:0000256" key="1">
    <source>
        <dbReference type="SAM" id="Phobius"/>
    </source>
</evidence>
<feature type="transmembrane region" description="Helical" evidence="1">
    <location>
        <begin position="47"/>
        <end position="69"/>
    </location>
</feature>
<dbReference type="InterPro" id="IPR032820">
    <property type="entry name" value="ATPase_put"/>
</dbReference>